<evidence type="ECO:0000313" key="1">
    <source>
        <dbReference type="EMBL" id="WWQ64608.1"/>
    </source>
</evidence>
<protein>
    <submittedName>
        <fullName evidence="1">Uncharacterized protein</fullName>
    </submittedName>
</protein>
<evidence type="ECO:0000313" key="2">
    <source>
        <dbReference type="Proteomes" id="UP001432251"/>
    </source>
</evidence>
<keyword evidence="2" id="KW-1185">Reference proteome</keyword>
<name>A0ACD5AC13_9ACTN</name>
<dbReference type="EMBL" id="CP146022">
    <property type="protein sequence ID" value="WWQ64608.1"/>
    <property type="molecule type" value="Genomic_DNA"/>
</dbReference>
<sequence>MTVMAVGLLIAAALFAVLGLVNQSWLQRHWPGRRSASSGRPEPTASASGWRRVLFLILAVTLAYQGVKGLRLADETSWSADELRRTVDQAASALEREPHISDPQDDYGSLVESEVMKAGEGSGPLTALDVTSVDKDSYAVTATGAGDGFCLRISESPSDEGGLIVPGAGDQSPTHVPAYDLKTKVTSGRC</sequence>
<proteinExistence type="predicted"/>
<reference evidence="1" key="1">
    <citation type="journal article" date="2025" name="Int. J. Syst. Evol. Microbiol.">
        <title>Streptomyces citrinus sp. nov., with yellow diffusible pigment.</title>
        <authorList>
            <person name="He Y."/>
            <person name="Yang E."/>
            <person name="Xu J."/>
            <person name="Sun Y."/>
            <person name="Sun L."/>
        </authorList>
    </citation>
    <scope>NUCLEOTIDE SEQUENCE</scope>
    <source>
        <strain evidence="1">Q6</strain>
    </source>
</reference>
<accession>A0ACD5AC13</accession>
<gene>
    <name evidence="1" type="ORF">V2W30_15490</name>
</gene>
<dbReference type="Proteomes" id="UP001432251">
    <property type="component" value="Chromosome"/>
</dbReference>
<organism evidence="1 2">
    <name type="scientific">Streptomyces citrinus</name>
    <dbReference type="NCBI Taxonomy" id="3118173"/>
    <lineage>
        <taxon>Bacteria</taxon>
        <taxon>Bacillati</taxon>
        <taxon>Actinomycetota</taxon>
        <taxon>Actinomycetes</taxon>
        <taxon>Kitasatosporales</taxon>
        <taxon>Streptomycetaceae</taxon>
        <taxon>Streptomyces</taxon>
    </lineage>
</organism>